<evidence type="ECO:0000313" key="3">
    <source>
        <dbReference type="Proteomes" id="UP001556367"/>
    </source>
</evidence>
<gene>
    <name evidence="2" type="ORF">HGRIS_013572</name>
</gene>
<protein>
    <recommendedName>
        <fullName evidence="1">JmjC domain-containing protein</fullName>
    </recommendedName>
</protein>
<dbReference type="Proteomes" id="UP001556367">
    <property type="component" value="Unassembled WGS sequence"/>
</dbReference>
<feature type="domain" description="JmjC" evidence="1">
    <location>
        <begin position="268"/>
        <end position="442"/>
    </location>
</feature>
<proteinExistence type="predicted"/>
<name>A0ABR3IVY2_9AGAR</name>
<dbReference type="PANTHER" id="PTHR12461">
    <property type="entry name" value="HYPOXIA-INDUCIBLE FACTOR 1 ALPHA INHIBITOR-RELATED"/>
    <property type="match status" value="1"/>
</dbReference>
<dbReference type="InterPro" id="IPR003347">
    <property type="entry name" value="JmjC_dom"/>
</dbReference>
<evidence type="ECO:0000259" key="1">
    <source>
        <dbReference type="PROSITE" id="PS51184"/>
    </source>
</evidence>
<dbReference type="SUPFAM" id="SSF51197">
    <property type="entry name" value="Clavaminate synthase-like"/>
    <property type="match status" value="1"/>
</dbReference>
<reference evidence="3" key="1">
    <citation type="submission" date="2024-06" db="EMBL/GenBank/DDBJ databases">
        <title>Multi-omics analyses provide insights into the biosynthesis of the anticancer antibiotic pleurotin in Hohenbuehelia grisea.</title>
        <authorList>
            <person name="Weaver J.A."/>
            <person name="Alberti F."/>
        </authorList>
    </citation>
    <scope>NUCLEOTIDE SEQUENCE [LARGE SCALE GENOMIC DNA]</scope>
    <source>
        <strain evidence="3">T-177</strain>
    </source>
</reference>
<sequence length="442" mass="48812">MDMPLLDWKVELIRDIAAELGSDDASFGRGGEPLADAARELSTIAGDLTRHEIAPDQSCITKVEALIQRAYEGMAASFDSAALTGWRRIFTDASIVIALVNSALSPVTAIGRLDRAIIIAGAAGPSRLELVQHLITKIQNECAVRPTFSITPSPDPLHTISEVTLASARRQIPVLSTPPSLMPFQNKYSRAPFILRGFATDWPAMNEHPWSSAEYLRRVAGPGRVVPVEVGQDYRSDEWSQKLMDWDDFLASIDLSDACPASTTKDVLYLAQHNLMMQFPALRDDICVPDYVYASLSDADFPGYKPPGNDDQLVINAWLGPLGTLSPAHTDPYHNFYVQVVGEKTVWLAPAESLPSMYPYPPRKSAASPADSNDTCMANTSRMDVFTDDKEGSLKEFPAFWQNVYPNAMYATLHPGDMLFFPAGWWHAMRSESVSFSVSMWF</sequence>
<accession>A0ABR3IVY2</accession>
<organism evidence="2 3">
    <name type="scientific">Hohenbuehelia grisea</name>
    <dbReference type="NCBI Taxonomy" id="104357"/>
    <lineage>
        <taxon>Eukaryota</taxon>
        <taxon>Fungi</taxon>
        <taxon>Dikarya</taxon>
        <taxon>Basidiomycota</taxon>
        <taxon>Agaricomycotina</taxon>
        <taxon>Agaricomycetes</taxon>
        <taxon>Agaricomycetidae</taxon>
        <taxon>Agaricales</taxon>
        <taxon>Pleurotineae</taxon>
        <taxon>Pleurotaceae</taxon>
        <taxon>Hohenbuehelia</taxon>
    </lineage>
</organism>
<dbReference type="PANTHER" id="PTHR12461:SF94">
    <property type="entry name" value="JMJC DOMAIN-CONTAINING PROTEIN"/>
    <property type="match status" value="1"/>
</dbReference>
<dbReference type="Gene3D" id="2.60.120.650">
    <property type="entry name" value="Cupin"/>
    <property type="match status" value="1"/>
</dbReference>
<dbReference type="InterPro" id="IPR041667">
    <property type="entry name" value="Cupin_8"/>
</dbReference>
<evidence type="ECO:0000313" key="2">
    <source>
        <dbReference type="EMBL" id="KAL0947466.1"/>
    </source>
</evidence>
<comment type="caution">
    <text evidence="2">The sequence shown here is derived from an EMBL/GenBank/DDBJ whole genome shotgun (WGS) entry which is preliminary data.</text>
</comment>
<keyword evidence="3" id="KW-1185">Reference proteome</keyword>
<dbReference type="Pfam" id="PF13621">
    <property type="entry name" value="Cupin_8"/>
    <property type="match status" value="1"/>
</dbReference>
<dbReference type="PROSITE" id="PS51184">
    <property type="entry name" value="JMJC"/>
    <property type="match status" value="1"/>
</dbReference>
<dbReference type="EMBL" id="JASNQZ010000015">
    <property type="protein sequence ID" value="KAL0947466.1"/>
    <property type="molecule type" value="Genomic_DNA"/>
</dbReference>
<dbReference type="SMART" id="SM00558">
    <property type="entry name" value="JmjC"/>
    <property type="match status" value="1"/>
</dbReference>